<reference evidence="1 2" key="1">
    <citation type="journal article" date="2019" name="Nat. Plants">
        <title>Stout camphor tree genome fills gaps in understanding of flowering plant genome evolution.</title>
        <authorList>
            <person name="Chaw S.M."/>
            <person name="Liu Y.C."/>
            <person name="Wu Y.W."/>
            <person name="Wang H.Y."/>
            <person name="Lin C.I."/>
            <person name="Wu C.S."/>
            <person name="Ke H.M."/>
            <person name="Chang L.Y."/>
            <person name="Hsu C.Y."/>
            <person name="Yang H.T."/>
            <person name="Sudianto E."/>
            <person name="Hsu M.H."/>
            <person name="Wu K.P."/>
            <person name="Wang L.N."/>
            <person name="Leebens-Mack J.H."/>
            <person name="Tsai I.J."/>
        </authorList>
    </citation>
    <scope>NUCLEOTIDE SEQUENCE [LARGE SCALE GENOMIC DNA]</scope>
    <source>
        <strain evidence="2">cv. Chaw 1501</strain>
        <tissue evidence="1">Young leaves</tissue>
    </source>
</reference>
<protein>
    <submittedName>
        <fullName evidence="1">Uncharacterized protein</fullName>
    </submittedName>
</protein>
<dbReference type="Proteomes" id="UP000283530">
    <property type="component" value="Unassembled WGS sequence"/>
</dbReference>
<gene>
    <name evidence="1" type="ORF">CKAN_00831500</name>
</gene>
<dbReference type="AlphaFoldDB" id="A0A443NMF4"/>
<accession>A0A443NMF4</accession>
<dbReference type="EMBL" id="QPKB01000003">
    <property type="protein sequence ID" value="RWR79722.1"/>
    <property type="molecule type" value="Genomic_DNA"/>
</dbReference>
<evidence type="ECO:0000313" key="1">
    <source>
        <dbReference type="EMBL" id="RWR79722.1"/>
    </source>
</evidence>
<proteinExistence type="predicted"/>
<keyword evidence="2" id="KW-1185">Reference proteome</keyword>
<organism evidence="1 2">
    <name type="scientific">Cinnamomum micranthum f. kanehirae</name>
    <dbReference type="NCBI Taxonomy" id="337451"/>
    <lineage>
        <taxon>Eukaryota</taxon>
        <taxon>Viridiplantae</taxon>
        <taxon>Streptophyta</taxon>
        <taxon>Embryophyta</taxon>
        <taxon>Tracheophyta</taxon>
        <taxon>Spermatophyta</taxon>
        <taxon>Magnoliopsida</taxon>
        <taxon>Magnoliidae</taxon>
        <taxon>Laurales</taxon>
        <taxon>Lauraceae</taxon>
        <taxon>Cinnamomum</taxon>
    </lineage>
</organism>
<name>A0A443NMF4_9MAGN</name>
<sequence>MAGRTCFNEHSDTVAEMGCLALLPKWTLWHCCRDGMSGTAAEVVSS</sequence>
<comment type="caution">
    <text evidence="1">The sequence shown here is derived from an EMBL/GenBank/DDBJ whole genome shotgun (WGS) entry which is preliminary data.</text>
</comment>
<evidence type="ECO:0000313" key="2">
    <source>
        <dbReference type="Proteomes" id="UP000283530"/>
    </source>
</evidence>